<keyword evidence="2 6" id="KW-0479">Metal-binding</keyword>
<dbReference type="GO" id="GO:0046294">
    <property type="term" value="P:formaldehyde catabolic process"/>
    <property type="evidence" value="ECO:0007669"/>
    <property type="project" value="TreeGrafter"/>
</dbReference>
<dbReference type="Gene3D" id="3.40.50.720">
    <property type="entry name" value="NAD(P)-binding Rossmann-like Domain"/>
    <property type="match status" value="1"/>
</dbReference>
<dbReference type="SUPFAM" id="SSF51735">
    <property type="entry name" value="NAD(P)-binding Rossmann-fold domains"/>
    <property type="match status" value="1"/>
</dbReference>
<dbReference type="InterPro" id="IPR011032">
    <property type="entry name" value="GroES-like_sf"/>
</dbReference>
<dbReference type="AlphaFoldDB" id="X0QDT9"/>
<dbReference type="EMBL" id="BAWF01000066">
    <property type="protein sequence ID" value="GAF49041.1"/>
    <property type="molecule type" value="Genomic_DNA"/>
</dbReference>
<dbReference type="GO" id="GO:0005829">
    <property type="term" value="C:cytosol"/>
    <property type="evidence" value="ECO:0007669"/>
    <property type="project" value="TreeGrafter"/>
</dbReference>
<comment type="caution">
    <text evidence="9">The sequence shown here is derived from an EMBL/GenBank/DDBJ whole genome shotgun (WGS) entry which is preliminary data.</text>
</comment>
<dbReference type="OrthoDB" id="3567264at2"/>
<keyword evidence="10" id="KW-1185">Reference proteome</keyword>
<dbReference type="SUPFAM" id="SSF50129">
    <property type="entry name" value="GroES-like"/>
    <property type="match status" value="1"/>
</dbReference>
<evidence type="ECO:0000256" key="3">
    <source>
        <dbReference type="ARBA" id="ARBA00022833"/>
    </source>
</evidence>
<evidence type="ECO:0000256" key="2">
    <source>
        <dbReference type="ARBA" id="ARBA00022723"/>
    </source>
</evidence>
<dbReference type="Gene3D" id="3.90.180.10">
    <property type="entry name" value="Medium-chain alcohol dehydrogenases, catalytic domain"/>
    <property type="match status" value="1"/>
</dbReference>
<dbReference type="Proteomes" id="UP000019491">
    <property type="component" value="Unassembled WGS sequence"/>
</dbReference>
<keyword evidence="4" id="KW-0560">Oxidoreductase</keyword>
<reference evidence="9 10" key="1">
    <citation type="submission" date="2014-02" db="EMBL/GenBank/DDBJ databases">
        <title>Whole genome shotgun sequence of Rhodococcus wratislaviensis NBRC 100605.</title>
        <authorList>
            <person name="Hosoyama A."/>
            <person name="Tsuchikane K."/>
            <person name="Yoshida I."/>
            <person name="Ohji S."/>
            <person name="Ichikawa N."/>
            <person name="Yamazoe A."/>
            <person name="Fujita N."/>
        </authorList>
    </citation>
    <scope>NUCLEOTIDE SEQUENCE [LARGE SCALE GENOMIC DNA]</scope>
    <source>
        <strain evidence="9 10">NBRC 100605</strain>
    </source>
</reference>
<dbReference type="InterPro" id="IPR036291">
    <property type="entry name" value="NAD(P)-bd_dom_sf"/>
</dbReference>
<sequence>MRAAVLHRAGSPLVIEDVDLDTPKPGEVLVRIEAAGICHSDLHYMNGDLTAKLPAVLGHEGAGVVEAVGEGVARVQPGDTVITTWRPRCGNCEFCSSGRPALCELGRVHAATGGLLDGTSRLTLRGNRIHHLMGVSCFAERSVVPERSLIRIAPDVPPEIAAITGCAVITGVGAALNQMKEATGQAAVVIGAGGVGLSAIMGLNLIGANPIIAVDTVDARLDLARTVGATHVINPTRQDLQTEIVNISGRPAKWAIDAVGAAQTLTQAVEAVGTGGTVVAVGLGKVGATFAVPINPLVQQEKRIIGSLYGSSNTPVQIPQLLQLYTAGKLPLDRLVGRQHGLEEINDAYQDMRNGATGRAVIVPNDRSAHRLGSHPSLEDISLAPSSTSLT</sequence>
<keyword evidence="3 6" id="KW-0862">Zinc</keyword>
<dbReference type="InterPro" id="IPR013149">
    <property type="entry name" value="ADH-like_C"/>
</dbReference>
<evidence type="ECO:0000256" key="1">
    <source>
        <dbReference type="ARBA" id="ARBA00008072"/>
    </source>
</evidence>
<dbReference type="GO" id="GO:0008270">
    <property type="term" value="F:zinc ion binding"/>
    <property type="evidence" value="ECO:0007669"/>
    <property type="project" value="InterPro"/>
</dbReference>
<accession>X0QDT9</accession>
<dbReference type="PANTHER" id="PTHR43880">
    <property type="entry name" value="ALCOHOL DEHYDROGENASE"/>
    <property type="match status" value="1"/>
</dbReference>
<evidence type="ECO:0000256" key="6">
    <source>
        <dbReference type="RuleBase" id="RU361277"/>
    </source>
</evidence>
<dbReference type="PANTHER" id="PTHR43880:SF12">
    <property type="entry name" value="ALCOHOL DEHYDROGENASE CLASS-3"/>
    <property type="match status" value="1"/>
</dbReference>
<evidence type="ECO:0000256" key="4">
    <source>
        <dbReference type="ARBA" id="ARBA00023002"/>
    </source>
</evidence>
<name>X0QDT9_RHOWR</name>
<dbReference type="InterPro" id="IPR020843">
    <property type="entry name" value="ER"/>
</dbReference>
<feature type="domain" description="Enoyl reductase (ER)" evidence="8">
    <location>
        <begin position="10"/>
        <end position="362"/>
    </location>
</feature>
<gene>
    <name evidence="9" type="ORF">RW1_066_00070</name>
</gene>
<dbReference type="GO" id="GO:0051903">
    <property type="term" value="F:S-(hydroxymethyl)glutathione dehydrogenase [NAD(P)+] activity"/>
    <property type="evidence" value="ECO:0007669"/>
    <property type="project" value="TreeGrafter"/>
</dbReference>
<dbReference type="Pfam" id="PF00107">
    <property type="entry name" value="ADH_zinc_N"/>
    <property type="match status" value="1"/>
</dbReference>
<feature type="region of interest" description="Disordered" evidence="7">
    <location>
        <begin position="371"/>
        <end position="391"/>
    </location>
</feature>
<protein>
    <submittedName>
        <fullName evidence="9">Putative zinc-containing alcohol dehydrogenase</fullName>
    </submittedName>
</protein>
<evidence type="ECO:0000256" key="7">
    <source>
        <dbReference type="SAM" id="MobiDB-lite"/>
    </source>
</evidence>
<dbReference type="SMART" id="SM00829">
    <property type="entry name" value="PKS_ER"/>
    <property type="match status" value="1"/>
</dbReference>
<dbReference type="InterPro" id="IPR013154">
    <property type="entry name" value="ADH-like_N"/>
</dbReference>
<comment type="cofactor">
    <cofactor evidence="6">
        <name>Zn(2+)</name>
        <dbReference type="ChEBI" id="CHEBI:29105"/>
    </cofactor>
</comment>
<evidence type="ECO:0000259" key="8">
    <source>
        <dbReference type="SMART" id="SM00829"/>
    </source>
</evidence>
<evidence type="ECO:0000313" key="10">
    <source>
        <dbReference type="Proteomes" id="UP000019491"/>
    </source>
</evidence>
<dbReference type="PROSITE" id="PS00059">
    <property type="entry name" value="ADH_ZINC"/>
    <property type="match status" value="1"/>
</dbReference>
<dbReference type="RefSeq" id="WP_063748287.1">
    <property type="nucleotide sequence ID" value="NZ_BAWF01000066.1"/>
</dbReference>
<dbReference type="CDD" id="cd08279">
    <property type="entry name" value="Zn_ADH_class_III"/>
    <property type="match status" value="1"/>
</dbReference>
<keyword evidence="5" id="KW-0520">NAD</keyword>
<dbReference type="InterPro" id="IPR002328">
    <property type="entry name" value="ADH_Zn_CS"/>
</dbReference>
<dbReference type="Pfam" id="PF08240">
    <property type="entry name" value="ADH_N"/>
    <property type="match status" value="1"/>
</dbReference>
<evidence type="ECO:0000313" key="9">
    <source>
        <dbReference type="EMBL" id="GAF49041.1"/>
    </source>
</evidence>
<comment type="similarity">
    <text evidence="1 6">Belongs to the zinc-containing alcohol dehydrogenase family.</text>
</comment>
<evidence type="ECO:0000256" key="5">
    <source>
        <dbReference type="ARBA" id="ARBA00023027"/>
    </source>
</evidence>
<organism evidence="9 10">
    <name type="scientific">Rhodococcus wratislaviensis NBRC 100605</name>
    <dbReference type="NCBI Taxonomy" id="1219028"/>
    <lineage>
        <taxon>Bacteria</taxon>
        <taxon>Bacillati</taxon>
        <taxon>Actinomycetota</taxon>
        <taxon>Actinomycetes</taxon>
        <taxon>Mycobacteriales</taxon>
        <taxon>Nocardiaceae</taxon>
        <taxon>Rhodococcus</taxon>
    </lineage>
</organism>
<proteinExistence type="inferred from homology"/>